<organism evidence="2 3">
    <name type="scientific">Astyanax mexicanus</name>
    <name type="common">Blind cave fish</name>
    <name type="synonym">Astyanax fasciatus mexicanus</name>
    <dbReference type="NCBI Taxonomy" id="7994"/>
    <lineage>
        <taxon>Eukaryota</taxon>
        <taxon>Metazoa</taxon>
        <taxon>Chordata</taxon>
        <taxon>Craniata</taxon>
        <taxon>Vertebrata</taxon>
        <taxon>Euteleostomi</taxon>
        <taxon>Actinopterygii</taxon>
        <taxon>Neopterygii</taxon>
        <taxon>Teleostei</taxon>
        <taxon>Ostariophysi</taxon>
        <taxon>Characiformes</taxon>
        <taxon>Characoidei</taxon>
        <taxon>Acestrorhamphidae</taxon>
        <taxon>Acestrorhamphinae</taxon>
        <taxon>Astyanax</taxon>
    </lineage>
</organism>
<proteinExistence type="predicted"/>
<dbReference type="PANTHER" id="PTHR14778:SF2">
    <property type="entry name" value="KINETOCHORE-ASSOCIATED PROTEIN DSN1 HOMOLOG"/>
    <property type="match status" value="1"/>
</dbReference>
<feature type="region of interest" description="Disordered" evidence="1">
    <location>
        <begin position="1"/>
        <end position="116"/>
    </location>
</feature>
<dbReference type="GO" id="GO:0000444">
    <property type="term" value="C:MIS12/MIND type complex"/>
    <property type="evidence" value="ECO:0007669"/>
    <property type="project" value="InterPro"/>
</dbReference>
<sequence length="337" mass="37707">MAALQNDNIGGAEGGEMHSTITEDNSQGTKRPLDRTPSPEPPLKSPRTSSGQPFDFPIETEKQPHEQKSSSTEDSVREPVMESVPVPDLDPRSCRKSWRRSTRGRRSLPALPSTSQALCKSISQDLHDDERLEKLMEAAMQHTVKRLQNSLQTIPDTNMEAFQTQVDSLQTKWKSLAKNISEERLLLLSSTNSDPAIQKSIDRTKEAISRLQAESLSWDSLLTKHRLKSEELAKRVEQGQEKALPLDPSCIAQSSQSKLILNKPDYHEVLCRQHRVLNTMELVLDAQCMMVKGLLSFQQQSQLLVKETSSRLAQSAGFEELPSSPVRQLLSRTATSS</sequence>
<dbReference type="Proteomes" id="UP000752171">
    <property type="component" value="Unassembled WGS sequence"/>
</dbReference>
<feature type="compositionally biased region" description="Basic residues" evidence="1">
    <location>
        <begin position="94"/>
        <end position="106"/>
    </location>
</feature>
<comment type="caution">
    <text evidence="2">The sequence shown here is derived from an EMBL/GenBank/DDBJ whole genome shotgun (WGS) entry which is preliminary data.</text>
</comment>
<dbReference type="GO" id="GO:0051301">
    <property type="term" value="P:cell division"/>
    <property type="evidence" value="ECO:0007669"/>
    <property type="project" value="InterPro"/>
</dbReference>
<dbReference type="InterPro" id="IPR013218">
    <property type="entry name" value="Dsn1/Mis13"/>
</dbReference>
<feature type="compositionally biased region" description="Polar residues" evidence="1">
    <location>
        <begin position="19"/>
        <end position="29"/>
    </location>
</feature>
<evidence type="ECO:0000313" key="3">
    <source>
        <dbReference type="Proteomes" id="UP000752171"/>
    </source>
</evidence>
<reference evidence="2 3" key="1">
    <citation type="submission" date="2021-07" db="EMBL/GenBank/DDBJ databases">
        <authorList>
            <person name="Imarazene B."/>
            <person name="Zahm M."/>
            <person name="Klopp C."/>
            <person name="Cabau C."/>
            <person name="Beille S."/>
            <person name="Jouanno E."/>
            <person name="Castinel A."/>
            <person name="Lluch J."/>
            <person name="Gil L."/>
            <person name="Kuchtly C."/>
            <person name="Lopez Roques C."/>
            <person name="Donnadieu C."/>
            <person name="Parrinello H."/>
            <person name="Journot L."/>
            <person name="Du K."/>
            <person name="Schartl M."/>
            <person name="Retaux S."/>
            <person name="Guiguen Y."/>
        </authorList>
    </citation>
    <scope>NUCLEOTIDE SEQUENCE [LARGE SCALE GENOMIC DNA]</scope>
    <source>
        <strain evidence="2">Pach_M1</strain>
        <tissue evidence="2">Testis</tissue>
    </source>
</reference>
<dbReference type="PANTHER" id="PTHR14778">
    <property type="entry name" value="KINETOCHORE-ASSOCIATED PROTEIN DSN1 HOMOLOG"/>
    <property type="match status" value="1"/>
</dbReference>
<feature type="compositionally biased region" description="Basic and acidic residues" evidence="1">
    <location>
        <begin position="59"/>
        <end position="68"/>
    </location>
</feature>
<name>A0A8T2M3W4_ASTMX</name>
<evidence type="ECO:0008006" key="4">
    <source>
        <dbReference type="Google" id="ProtNLM"/>
    </source>
</evidence>
<protein>
    <recommendedName>
        <fullName evidence="4">DSN1 component of MIS12 kinetochore complex</fullName>
    </recommendedName>
</protein>
<evidence type="ECO:0000256" key="1">
    <source>
        <dbReference type="SAM" id="MobiDB-lite"/>
    </source>
</evidence>
<dbReference type="OrthoDB" id="10044040at2759"/>
<accession>A0A8T2M3W4</accession>
<dbReference type="AlphaFoldDB" id="A0A8T2M3W4"/>
<dbReference type="EMBL" id="JAICCE010000003">
    <property type="protein sequence ID" value="KAG9279003.1"/>
    <property type="molecule type" value="Genomic_DNA"/>
</dbReference>
<gene>
    <name evidence="2" type="ORF">AMEX_G4465</name>
</gene>
<dbReference type="GO" id="GO:0007059">
    <property type="term" value="P:chromosome segregation"/>
    <property type="evidence" value="ECO:0007669"/>
    <property type="project" value="InterPro"/>
</dbReference>
<evidence type="ECO:0000313" key="2">
    <source>
        <dbReference type="EMBL" id="KAG9279003.1"/>
    </source>
</evidence>